<sequence>MKPGSLNGPGFFYLTKAMYQQQYHQYTIQQQQTWNILYTKRAEALSATVSAPFWQGVNALGLKAYFIPDFQEINFLLRRLANWEVVAVQEPLRPRQVLAKWAKQKFPAVTSLRLHPDADLRLQGNKDLFQDMFGQLPWLLQPQVAQFMQQIGVLSLQHKDPAETELLWRLAQHVLSNGLLRDAEGKVTLLGSHLIANAPEAALALKNENIWKPIDLDEILGQPYKDGERPEAYFVLESLDDLTQLVAQLEKEGLPVVELPAQLQLVAG</sequence>
<dbReference type="Gene3D" id="1.10.800.10">
    <property type="entry name" value="Aromatic amino acid hydroxylase"/>
    <property type="match status" value="1"/>
</dbReference>
<keyword evidence="6" id="KW-0503">Monooxygenase</keyword>
<evidence type="ECO:0000256" key="5">
    <source>
        <dbReference type="ARBA" id="ARBA00023004"/>
    </source>
</evidence>
<dbReference type="GO" id="GO:0009072">
    <property type="term" value="P:aromatic amino acid metabolic process"/>
    <property type="evidence" value="ECO:0007669"/>
    <property type="project" value="InterPro"/>
</dbReference>
<dbReference type="PROSITE" id="PS51410">
    <property type="entry name" value="BH4_AAA_HYDROXYL_2"/>
    <property type="match status" value="1"/>
</dbReference>
<dbReference type="Pfam" id="PF00351">
    <property type="entry name" value="Biopterin_H"/>
    <property type="match status" value="1"/>
</dbReference>
<dbReference type="InterPro" id="IPR036329">
    <property type="entry name" value="Aro-AA_hydroxylase_C_sf"/>
</dbReference>
<protein>
    <recommendedName>
        <fullName evidence="7">Biopterin-dependent aromatic amino acid hydroxylase family profile domain-containing protein</fullName>
    </recommendedName>
</protein>
<comment type="similarity">
    <text evidence="2">Belongs to the biopterin-dependent aromatic amino acid hydroxylase family.</text>
</comment>
<dbReference type="AlphaFoldDB" id="A0A3M9MQT3"/>
<dbReference type="EMBL" id="RJJE01000017">
    <property type="protein sequence ID" value="RNI27894.1"/>
    <property type="molecule type" value="Genomic_DNA"/>
</dbReference>
<dbReference type="PANTHER" id="PTHR11473">
    <property type="entry name" value="AROMATIC AMINO ACID HYDROXYLASE"/>
    <property type="match status" value="1"/>
</dbReference>
<name>A0A3M9MQT3_9BACT</name>
<dbReference type="SUPFAM" id="SSF56534">
    <property type="entry name" value="Aromatic aminoacid monoxygenases, catalytic and oligomerization domains"/>
    <property type="match status" value="1"/>
</dbReference>
<organism evidence="8 9">
    <name type="scientific">Rufibacter immobilis</name>
    <dbReference type="NCBI Taxonomy" id="1348778"/>
    <lineage>
        <taxon>Bacteria</taxon>
        <taxon>Pseudomonadati</taxon>
        <taxon>Bacteroidota</taxon>
        <taxon>Cytophagia</taxon>
        <taxon>Cytophagales</taxon>
        <taxon>Hymenobacteraceae</taxon>
        <taxon>Rufibacter</taxon>
    </lineage>
</organism>
<keyword evidence="4" id="KW-0560">Oxidoreductase</keyword>
<dbReference type="GO" id="GO:0005506">
    <property type="term" value="F:iron ion binding"/>
    <property type="evidence" value="ECO:0007669"/>
    <property type="project" value="InterPro"/>
</dbReference>
<dbReference type="InterPro" id="IPR019774">
    <property type="entry name" value="Aromatic-AA_hydroxylase_C"/>
</dbReference>
<gene>
    <name evidence="8" type="ORF">EFA69_17535</name>
</gene>
<dbReference type="GO" id="GO:0016714">
    <property type="term" value="F:oxidoreductase activity, acting on paired donors, with incorporation or reduction of molecular oxygen, reduced pteridine as one donor, and incorporation of one atom of oxygen"/>
    <property type="evidence" value="ECO:0007669"/>
    <property type="project" value="InterPro"/>
</dbReference>
<evidence type="ECO:0000256" key="2">
    <source>
        <dbReference type="ARBA" id="ARBA00009712"/>
    </source>
</evidence>
<evidence type="ECO:0000259" key="7">
    <source>
        <dbReference type="PROSITE" id="PS51410"/>
    </source>
</evidence>
<evidence type="ECO:0000313" key="8">
    <source>
        <dbReference type="EMBL" id="RNI27894.1"/>
    </source>
</evidence>
<feature type="domain" description="Biopterin-dependent aromatic amino acid hydroxylase family profile" evidence="7">
    <location>
        <begin position="1"/>
        <end position="268"/>
    </location>
</feature>
<dbReference type="PANTHER" id="PTHR11473:SF24">
    <property type="entry name" value="PHENYLALANINE-4-HYDROXYLASE"/>
    <property type="match status" value="1"/>
</dbReference>
<comment type="caution">
    <text evidence="8">The sequence shown here is derived from an EMBL/GenBank/DDBJ whole genome shotgun (WGS) entry which is preliminary data.</text>
</comment>
<evidence type="ECO:0000256" key="1">
    <source>
        <dbReference type="ARBA" id="ARBA00001954"/>
    </source>
</evidence>
<dbReference type="InterPro" id="IPR036951">
    <property type="entry name" value="ArAA_hydroxylase_sf"/>
</dbReference>
<evidence type="ECO:0000313" key="9">
    <source>
        <dbReference type="Proteomes" id="UP000271010"/>
    </source>
</evidence>
<keyword evidence="3" id="KW-0479">Metal-binding</keyword>
<proteinExistence type="inferred from homology"/>
<keyword evidence="5" id="KW-0408">Iron</keyword>
<dbReference type="InterPro" id="IPR001273">
    <property type="entry name" value="ArAA_hydroxylase"/>
</dbReference>
<evidence type="ECO:0000256" key="3">
    <source>
        <dbReference type="ARBA" id="ARBA00022723"/>
    </source>
</evidence>
<evidence type="ECO:0000256" key="4">
    <source>
        <dbReference type="ARBA" id="ARBA00023002"/>
    </source>
</evidence>
<keyword evidence="9" id="KW-1185">Reference proteome</keyword>
<comment type="cofactor">
    <cofactor evidence="1">
        <name>Fe(2+)</name>
        <dbReference type="ChEBI" id="CHEBI:29033"/>
    </cofactor>
</comment>
<evidence type="ECO:0000256" key="6">
    <source>
        <dbReference type="ARBA" id="ARBA00023033"/>
    </source>
</evidence>
<dbReference type="OrthoDB" id="9780502at2"/>
<dbReference type="Proteomes" id="UP000271010">
    <property type="component" value="Unassembled WGS sequence"/>
</dbReference>
<accession>A0A3M9MQT3</accession>
<reference evidence="8 9" key="1">
    <citation type="submission" date="2018-11" db="EMBL/GenBank/DDBJ databases">
        <title>Rufibacter latericius sp. nov., isolated from water in Baiyang Lake.</title>
        <authorList>
            <person name="Yang Y."/>
        </authorList>
    </citation>
    <scope>NUCLEOTIDE SEQUENCE [LARGE SCALE GENOMIC DNA]</scope>
    <source>
        <strain evidence="8 9">MCC P1</strain>
    </source>
</reference>